<feature type="region of interest" description="Disordered" evidence="1">
    <location>
        <begin position="48"/>
        <end position="75"/>
    </location>
</feature>
<dbReference type="InterPro" id="IPR007789">
    <property type="entry name" value="DUF688"/>
</dbReference>
<organism evidence="2">
    <name type="scientific">Brassica oleracea</name>
    <name type="common">Wild cabbage</name>
    <dbReference type="NCBI Taxonomy" id="3712"/>
    <lineage>
        <taxon>Eukaryota</taxon>
        <taxon>Viridiplantae</taxon>
        <taxon>Streptophyta</taxon>
        <taxon>Embryophyta</taxon>
        <taxon>Tracheophyta</taxon>
        <taxon>Spermatophyta</taxon>
        <taxon>Magnoliopsida</taxon>
        <taxon>eudicotyledons</taxon>
        <taxon>Gunneridae</taxon>
        <taxon>Pentapetalae</taxon>
        <taxon>rosids</taxon>
        <taxon>malvids</taxon>
        <taxon>Brassicales</taxon>
        <taxon>Brassicaceae</taxon>
        <taxon>Brassiceae</taxon>
        <taxon>Brassica</taxon>
    </lineage>
</organism>
<feature type="compositionally biased region" description="Polar residues" evidence="1">
    <location>
        <begin position="91"/>
        <end position="102"/>
    </location>
</feature>
<accession>A0A3P6DRF3</accession>
<sequence>MGFTKDEDRFCSTPKLPLFSYPMNRPYETPGLATPPVNIPGSVPFLWEEAPGKPRSSARKPPRTNQTRGNRGVARCLDLPPPLLLPGEACKSSTANEPSPTTVLDGPYDLRRRSLSLPRSAAVIRKLRGVPALEEMRPFGSSRWGSLGNCKELSEGIYDFSRFRDGGCDCRKDWAGGGYEFAGDGGTTVKLFRRLKRKGNLFNLSHATKSDFLVSNPIIRYLKTQARVYEGFKQVIPWRRKQENLQRTNSSTI</sequence>
<dbReference type="Pfam" id="PF05097">
    <property type="entry name" value="DUF688"/>
    <property type="match status" value="1"/>
</dbReference>
<gene>
    <name evidence="2" type="ORF">BOLC2T08023H</name>
</gene>
<dbReference type="PANTHER" id="PTHR34371:SF18">
    <property type="entry name" value="(RAPE) HYPOTHETICAL PROTEIN"/>
    <property type="match status" value="1"/>
</dbReference>
<name>A0A3P6DRF3_BRAOL</name>
<dbReference type="EMBL" id="LR031874">
    <property type="protein sequence ID" value="VDD21759.1"/>
    <property type="molecule type" value="Genomic_DNA"/>
</dbReference>
<dbReference type="AlphaFoldDB" id="A0A3P6DRF3"/>
<feature type="region of interest" description="Disordered" evidence="1">
    <location>
        <begin position="87"/>
        <end position="107"/>
    </location>
</feature>
<proteinExistence type="predicted"/>
<evidence type="ECO:0000256" key="1">
    <source>
        <dbReference type="SAM" id="MobiDB-lite"/>
    </source>
</evidence>
<reference evidence="2" key="1">
    <citation type="submission" date="2018-11" db="EMBL/GenBank/DDBJ databases">
        <authorList>
            <consortium name="Genoscope - CEA"/>
            <person name="William W."/>
        </authorList>
    </citation>
    <scope>NUCLEOTIDE SEQUENCE</scope>
</reference>
<protein>
    <submittedName>
        <fullName evidence="2">Uncharacterized protein</fullName>
    </submittedName>
</protein>
<evidence type="ECO:0000313" key="2">
    <source>
        <dbReference type="EMBL" id="VDD21759.1"/>
    </source>
</evidence>
<dbReference type="PANTHER" id="PTHR34371">
    <property type="entry name" value="OS01G0551000 PROTEIN"/>
    <property type="match status" value="1"/>
</dbReference>